<dbReference type="InterPro" id="IPR000182">
    <property type="entry name" value="GNAT_dom"/>
</dbReference>
<dbReference type="CDD" id="cd04301">
    <property type="entry name" value="NAT_SF"/>
    <property type="match status" value="1"/>
</dbReference>
<keyword evidence="3" id="KW-1185">Reference proteome</keyword>
<dbReference type="RefSeq" id="WP_129443688.1">
    <property type="nucleotide sequence ID" value="NZ_CP035492.1"/>
</dbReference>
<dbReference type="OrthoDB" id="9796171at2"/>
<evidence type="ECO:0000259" key="1">
    <source>
        <dbReference type="PROSITE" id="PS51186"/>
    </source>
</evidence>
<evidence type="ECO:0000313" key="3">
    <source>
        <dbReference type="Proteomes" id="UP000293568"/>
    </source>
</evidence>
<dbReference type="InterPro" id="IPR039143">
    <property type="entry name" value="GNPNAT1-like"/>
</dbReference>
<sequence length="143" mass="16096">MVEVIRVETKEQLDEAYRIRMNVFVEEQGVSADVEIDEHEDECVHVLAYYNGQPAGVGRVRALGEYAKLERICVLAEFRKYGIGKAIVAKLEQVGREQLGLPKAKLNGQTHAEPFYAKLGYETVSDVFMEEGIPHVTMVKKLA</sequence>
<dbReference type="InterPro" id="IPR016181">
    <property type="entry name" value="Acyl_CoA_acyltransferase"/>
</dbReference>
<protein>
    <submittedName>
        <fullName evidence="2">GNAT family N-acetyltransferase</fullName>
    </submittedName>
</protein>
<dbReference type="PANTHER" id="PTHR13355">
    <property type="entry name" value="GLUCOSAMINE 6-PHOSPHATE N-ACETYLTRANSFERASE"/>
    <property type="match status" value="1"/>
</dbReference>
<proteinExistence type="predicted"/>
<dbReference type="Pfam" id="PF13673">
    <property type="entry name" value="Acetyltransf_10"/>
    <property type="match status" value="1"/>
</dbReference>
<dbReference type="SUPFAM" id="SSF55729">
    <property type="entry name" value="Acyl-CoA N-acyltransferases (Nat)"/>
    <property type="match status" value="1"/>
</dbReference>
<dbReference type="PANTHER" id="PTHR13355:SF11">
    <property type="entry name" value="GLUCOSAMINE 6-PHOSPHATE N-ACETYLTRANSFERASE"/>
    <property type="match status" value="1"/>
</dbReference>
<dbReference type="EMBL" id="CP035492">
    <property type="protein sequence ID" value="QAY68171.1"/>
    <property type="molecule type" value="Genomic_DNA"/>
</dbReference>
<dbReference type="Proteomes" id="UP000293568">
    <property type="component" value="Chromosome"/>
</dbReference>
<evidence type="ECO:0000313" key="2">
    <source>
        <dbReference type="EMBL" id="QAY68171.1"/>
    </source>
</evidence>
<dbReference type="PROSITE" id="PS51186">
    <property type="entry name" value="GNAT"/>
    <property type="match status" value="1"/>
</dbReference>
<accession>A0A4V0YFL9</accession>
<dbReference type="Gene3D" id="3.40.630.30">
    <property type="match status" value="1"/>
</dbReference>
<reference evidence="2 3" key="1">
    <citation type="submission" date="2019-01" db="EMBL/GenBank/DDBJ databases">
        <title>Genome sequencing of strain FW100M-2.</title>
        <authorList>
            <person name="Heo J."/>
            <person name="Kim S.-J."/>
            <person name="Kim J.-S."/>
            <person name="Hong S.-B."/>
            <person name="Kwon S.-W."/>
        </authorList>
    </citation>
    <scope>NUCLEOTIDE SEQUENCE [LARGE SCALE GENOMIC DNA]</scope>
    <source>
        <strain evidence="2 3">FW100M-2</strain>
    </source>
</reference>
<keyword evidence="2" id="KW-0808">Transferase</keyword>
<gene>
    <name evidence="2" type="ORF">ET464_19135</name>
</gene>
<feature type="domain" description="N-acetyltransferase" evidence="1">
    <location>
        <begin position="3"/>
        <end position="143"/>
    </location>
</feature>
<dbReference type="GO" id="GO:0004343">
    <property type="term" value="F:glucosamine 6-phosphate N-acetyltransferase activity"/>
    <property type="evidence" value="ECO:0007669"/>
    <property type="project" value="TreeGrafter"/>
</dbReference>
<dbReference type="AlphaFoldDB" id="A0A4V0YFL9"/>
<dbReference type="KEGG" id="pprt:ET464_19135"/>
<organism evidence="2 3">
    <name type="scientific">Paenibacillus protaetiae</name>
    <dbReference type="NCBI Taxonomy" id="2509456"/>
    <lineage>
        <taxon>Bacteria</taxon>
        <taxon>Bacillati</taxon>
        <taxon>Bacillota</taxon>
        <taxon>Bacilli</taxon>
        <taxon>Bacillales</taxon>
        <taxon>Paenibacillaceae</taxon>
        <taxon>Paenibacillus</taxon>
    </lineage>
</organism>
<name>A0A4V0YFL9_9BACL</name>